<dbReference type="AlphaFoldDB" id="A0A366B3B8"/>
<organism evidence="3 4">
    <name type="scientific">Flavobacterium psychrolimnae</name>
    <dbReference type="NCBI Taxonomy" id="249351"/>
    <lineage>
        <taxon>Bacteria</taxon>
        <taxon>Pseudomonadati</taxon>
        <taxon>Bacteroidota</taxon>
        <taxon>Flavobacteriia</taxon>
        <taxon>Flavobacteriales</taxon>
        <taxon>Flavobacteriaceae</taxon>
        <taxon>Flavobacterium</taxon>
    </lineage>
</organism>
<comment type="caution">
    <text evidence="3">The sequence shown here is derived from an EMBL/GenBank/DDBJ whole genome shotgun (WGS) entry which is preliminary data.</text>
</comment>
<evidence type="ECO:0000313" key="4">
    <source>
        <dbReference type="Proteomes" id="UP000253676"/>
    </source>
</evidence>
<dbReference type="RefSeq" id="WP_113633225.1">
    <property type="nucleotide sequence ID" value="NZ_QNUX01000001.1"/>
</dbReference>
<reference evidence="3 4" key="1">
    <citation type="submission" date="2018-07" db="EMBL/GenBank/DDBJ databases">
        <title>Complete genome sequence of Flavobacterium psychrolimnae LMG 22018.</title>
        <authorList>
            <person name="Kim D.-U."/>
        </authorList>
    </citation>
    <scope>NUCLEOTIDE SEQUENCE [LARGE SCALE GENOMIC DNA]</scope>
    <source>
        <strain evidence="3 4">LMG 22018</strain>
    </source>
</reference>
<dbReference type="GO" id="GO:0016874">
    <property type="term" value="F:ligase activity"/>
    <property type="evidence" value="ECO:0007669"/>
    <property type="project" value="UniProtKB-KW"/>
</dbReference>
<name>A0A366B3B8_9FLAO</name>
<gene>
    <name evidence="3" type="ORF">DR980_00005</name>
</gene>
<feature type="region of interest" description="Disordered" evidence="1">
    <location>
        <begin position="1"/>
        <end position="20"/>
    </location>
</feature>
<dbReference type="Pfam" id="PF13298">
    <property type="entry name" value="LigD_N"/>
    <property type="match status" value="1"/>
</dbReference>
<evidence type="ECO:0000259" key="2">
    <source>
        <dbReference type="Pfam" id="PF13298"/>
    </source>
</evidence>
<dbReference type="Proteomes" id="UP000253676">
    <property type="component" value="Unassembled WGS sequence"/>
</dbReference>
<keyword evidence="4" id="KW-1185">Reference proteome</keyword>
<feature type="domain" description="DNA ligase D 3'-phosphoesterase" evidence="2">
    <location>
        <begin position="34"/>
        <end position="148"/>
    </location>
</feature>
<accession>A0A366B3B8</accession>
<dbReference type="NCBIfam" id="TIGR02777">
    <property type="entry name" value="LigD_PE_dom"/>
    <property type="match status" value="1"/>
</dbReference>
<sequence>MSLKEYNQKRNFNSTAEPEGEIKKSTSELIFVVQKHAASHLHYDFRLEMDGVLKSWAIPKGPSMNPADKRLAIMVEDHPYSYKDFEGTIPEGNYGAGNVIVWDNGTYTLADEAGADNTESKLQSDLQKGHLSFILNGKKLKGEFVLVKLKTKQENTWLLIKSKDQYAGDKDILLQDKSVISNRTIENLQK</sequence>
<protein>
    <submittedName>
        <fullName evidence="3">DNA ligase</fullName>
    </submittedName>
</protein>
<dbReference type="PANTHER" id="PTHR39465:SF1">
    <property type="entry name" value="DNA LIGASE D 3'-PHOSPHOESTERASE DOMAIN-CONTAINING PROTEIN"/>
    <property type="match status" value="1"/>
</dbReference>
<dbReference type="InterPro" id="IPR014144">
    <property type="entry name" value="LigD_PE_domain"/>
</dbReference>
<dbReference type="EMBL" id="QNUX01000001">
    <property type="protein sequence ID" value="RBN51590.1"/>
    <property type="molecule type" value="Genomic_DNA"/>
</dbReference>
<proteinExistence type="predicted"/>
<keyword evidence="3" id="KW-0436">Ligase</keyword>
<evidence type="ECO:0000256" key="1">
    <source>
        <dbReference type="SAM" id="MobiDB-lite"/>
    </source>
</evidence>
<evidence type="ECO:0000313" key="3">
    <source>
        <dbReference type="EMBL" id="RBN51590.1"/>
    </source>
</evidence>
<dbReference type="PANTHER" id="PTHR39465">
    <property type="entry name" value="DNA LIGASE D, 3'-PHOSPHOESTERASE DOMAIN"/>
    <property type="match status" value="1"/>
</dbReference>
<dbReference type="OrthoDB" id="9802472at2"/>